<dbReference type="Gene3D" id="3.30.420.40">
    <property type="match status" value="2"/>
</dbReference>
<gene>
    <name evidence="2" type="ordered locus">Acid_2864</name>
</gene>
<sequence length="313" mass="32667">MVLGIDIGGNQIRAGMVDADGAILASRTLPTPGDLDTFLPTLQDAIRWLMETTSLPEGVGVGCKGIIDPDTTRIEALPGTMHFLQGLRIADLVGLPLEVPVFADNDARVALAGEMVWGAARGHDNVLMLTLGNGVGGAAILNGRLLRGHSGVAGHMGHITIEPNGAVCACGNRGCLETVFSARAIEAEAQAAVLRGCDSVLTRLFREQPQLATCRTIFQAAREEDAVARAVIGRAIFKLGAALAGLLHLFDPEIVILGGSVADAGEDLIIPLQEEVWSRSRGLLGRDVPIVEQMVADKSGIVGAAGLVMAPRP</sequence>
<accession>Q023J0</accession>
<dbReference type="HOGENOM" id="CLU_036604_0_4_0"/>
<dbReference type="InterPro" id="IPR049874">
    <property type="entry name" value="ROK_cs"/>
</dbReference>
<dbReference type="AlphaFoldDB" id="Q023J0"/>
<dbReference type="InterPro" id="IPR043129">
    <property type="entry name" value="ATPase_NBD"/>
</dbReference>
<dbReference type="STRING" id="234267.Acid_2864"/>
<evidence type="ECO:0000256" key="1">
    <source>
        <dbReference type="ARBA" id="ARBA00006479"/>
    </source>
</evidence>
<organism evidence="2">
    <name type="scientific">Solibacter usitatus (strain Ellin6076)</name>
    <dbReference type="NCBI Taxonomy" id="234267"/>
    <lineage>
        <taxon>Bacteria</taxon>
        <taxon>Pseudomonadati</taxon>
        <taxon>Acidobacteriota</taxon>
        <taxon>Terriglobia</taxon>
        <taxon>Bryobacterales</taxon>
        <taxon>Solibacteraceae</taxon>
        <taxon>Candidatus Solibacter</taxon>
    </lineage>
</organism>
<dbReference type="KEGG" id="sus:Acid_2864"/>
<dbReference type="PANTHER" id="PTHR18964">
    <property type="entry name" value="ROK (REPRESSOR, ORF, KINASE) FAMILY"/>
    <property type="match status" value="1"/>
</dbReference>
<dbReference type="PANTHER" id="PTHR18964:SF149">
    <property type="entry name" value="BIFUNCTIONAL UDP-N-ACETYLGLUCOSAMINE 2-EPIMERASE_N-ACETYLMANNOSAMINE KINASE"/>
    <property type="match status" value="1"/>
</dbReference>
<dbReference type="InParanoid" id="Q023J0"/>
<comment type="similarity">
    <text evidence="1">Belongs to the ROK (NagC/XylR) family.</text>
</comment>
<dbReference type="InterPro" id="IPR000600">
    <property type="entry name" value="ROK"/>
</dbReference>
<proteinExistence type="inferred from homology"/>
<reference evidence="2" key="1">
    <citation type="submission" date="2006-10" db="EMBL/GenBank/DDBJ databases">
        <title>Complete sequence of Solibacter usitatus Ellin6076.</title>
        <authorList>
            <consortium name="US DOE Joint Genome Institute"/>
            <person name="Copeland A."/>
            <person name="Lucas S."/>
            <person name="Lapidus A."/>
            <person name="Barry K."/>
            <person name="Detter J.C."/>
            <person name="Glavina del Rio T."/>
            <person name="Hammon N."/>
            <person name="Israni S."/>
            <person name="Dalin E."/>
            <person name="Tice H."/>
            <person name="Pitluck S."/>
            <person name="Thompson L.S."/>
            <person name="Brettin T."/>
            <person name="Bruce D."/>
            <person name="Han C."/>
            <person name="Tapia R."/>
            <person name="Gilna P."/>
            <person name="Schmutz J."/>
            <person name="Larimer F."/>
            <person name="Land M."/>
            <person name="Hauser L."/>
            <person name="Kyrpides N."/>
            <person name="Mikhailova N."/>
            <person name="Janssen P.H."/>
            <person name="Kuske C.R."/>
            <person name="Richardson P."/>
        </authorList>
    </citation>
    <scope>NUCLEOTIDE SEQUENCE</scope>
    <source>
        <strain evidence="2">Ellin6076</strain>
    </source>
</reference>
<dbReference type="PROSITE" id="PS01125">
    <property type="entry name" value="ROK"/>
    <property type="match status" value="1"/>
</dbReference>
<dbReference type="SUPFAM" id="SSF53067">
    <property type="entry name" value="Actin-like ATPase domain"/>
    <property type="match status" value="1"/>
</dbReference>
<name>Q023J0_SOLUE</name>
<dbReference type="Pfam" id="PF00480">
    <property type="entry name" value="ROK"/>
    <property type="match status" value="1"/>
</dbReference>
<dbReference type="GO" id="GO:0004340">
    <property type="term" value="F:glucokinase activity"/>
    <property type="evidence" value="ECO:0007669"/>
    <property type="project" value="UniProtKB-EC"/>
</dbReference>
<keyword evidence="2" id="KW-0808">Transferase</keyword>
<keyword evidence="2" id="KW-0418">Kinase</keyword>
<dbReference type="EMBL" id="CP000473">
    <property type="protein sequence ID" value="ABJ83850.1"/>
    <property type="molecule type" value="Genomic_DNA"/>
</dbReference>
<evidence type="ECO:0000313" key="2">
    <source>
        <dbReference type="EMBL" id="ABJ83850.1"/>
    </source>
</evidence>
<dbReference type="EC" id="2.7.1.2" evidence="2"/>
<protein>
    <submittedName>
        <fullName evidence="2">Glucokinase</fullName>
        <ecNumber evidence="2">2.7.1.2</ecNumber>
    </submittedName>
</protein>
<dbReference type="eggNOG" id="COG1940">
    <property type="taxonomic scope" value="Bacteria"/>
</dbReference>